<feature type="region of interest" description="Disordered" evidence="3">
    <location>
        <begin position="590"/>
        <end position="637"/>
    </location>
</feature>
<dbReference type="PANTHER" id="PTHR12832">
    <property type="entry name" value="TESTIS-SPECIFIC PROTEIN PBS13 T-COMPLEX 11"/>
    <property type="match status" value="1"/>
</dbReference>
<feature type="compositionally biased region" description="Basic and acidic residues" evidence="3">
    <location>
        <begin position="627"/>
        <end position="637"/>
    </location>
</feature>
<dbReference type="EMBL" id="PKPP01002095">
    <property type="protein sequence ID" value="PWA77646.1"/>
    <property type="molecule type" value="Genomic_DNA"/>
</dbReference>
<feature type="region of interest" description="Disordered" evidence="3">
    <location>
        <begin position="766"/>
        <end position="786"/>
    </location>
</feature>
<evidence type="ECO:0000256" key="3">
    <source>
        <dbReference type="SAM" id="MobiDB-lite"/>
    </source>
</evidence>
<feature type="compositionally biased region" description="Acidic residues" evidence="3">
    <location>
        <begin position="594"/>
        <end position="605"/>
    </location>
</feature>
<dbReference type="Pfam" id="PF05794">
    <property type="entry name" value="Tcp11"/>
    <property type="match status" value="2"/>
</dbReference>
<dbReference type="Proteomes" id="UP000245207">
    <property type="component" value="Unassembled WGS sequence"/>
</dbReference>
<accession>A0A2U1NVW1</accession>
<feature type="region of interest" description="Disordered" evidence="3">
    <location>
        <begin position="403"/>
        <end position="450"/>
    </location>
</feature>
<keyword evidence="5" id="KW-1185">Reference proteome</keyword>
<dbReference type="InterPro" id="IPR008862">
    <property type="entry name" value="Tcp11"/>
</dbReference>
<evidence type="ECO:0000313" key="5">
    <source>
        <dbReference type="Proteomes" id="UP000245207"/>
    </source>
</evidence>
<feature type="coiled-coil region" evidence="2">
    <location>
        <begin position="1275"/>
        <end position="1336"/>
    </location>
</feature>
<dbReference type="GO" id="GO:0007165">
    <property type="term" value="P:signal transduction"/>
    <property type="evidence" value="ECO:0007669"/>
    <property type="project" value="TreeGrafter"/>
</dbReference>
<reference evidence="4 5" key="1">
    <citation type="journal article" date="2018" name="Mol. Plant">
        <title>The genome of Artemisia annua provides insight into the evolution of Asteraceae family and artemisinin biosynthesis.</title>
        <authorList>
            <person name="Shen Q."/>
            <person name="Zhang L."/>
            <person name="Liao Z."/>
            <person name="Wang S."/>
            <person name="Yan T."/>
            <person name="Shi P."/>
            <person name="Liu M."/>
            <person name="Fu X."/>
            <person name="Pan Q."/>
            <person name="Wang Y."/>
            <person name="Lv Z."/>
            <person name="Lu X."/>
            <person name="Zhang F."/>
            <person name="Jiang W."/>
            <person name="Ma Y."/>
            <person name="Chen M."/>
            <person name="Hao X."/>
            <person name="Li L."/>
            <person name="Tang Y."/>
            <person name="Lv G."/>
            <person name="Zhou Y."/>
            <person name="Sun X."/>
            <person name="Brodelius P.E."/>
            <person name="Rose J.K.C."/>
            <person name="Tang K."/>
        </authorList>
    </citation>
    <scope>NUCLEOTIDE SEQUENCE [LARGE SCALE GENOMIC DNA]</scope>
    <source>
        <strain evidence="5">cv. Huhao1</strain>
        <tissue evidence="4">Leaf</tissue>
    </source>
</reference>
<sequence length="2508" mass="280815">MALTHENDGMWIGDVVQYVSGGGLCVLGEPAVVEEESRRCAQWCKCTEEIKIFYSGSSKSKSRETGNNQEMSDVYKFADSEEPEILECYNVEEKSLVLKGHEIQITRDLVHEILGFPKGDLRIHFEKRTSYKKMGLNLDTFWNQYKDVMKTKDRSYSTNLKDFILETKEVNDVFKCRKNEQVDQPIFASDEVLLIDNKGISGNVCESSMCRQVVPVIEDQDQQIQNDFEISKEKDDSGVETTSITSYGRFEIRKVHSNQIDSSNEEQPEFPNYKQVVSDLKRCIHHFSLHDDILSRHEEVAQYKKELMSLFIGKDTHEVSDTVANVESEKLLNMEIPTVDSTRNAVEDVTPSNVFDTTDTVAHEEDGVVDLQLEDRVVDTNDSVAHEDILLLSKHVSIDSVERVDTENDEDVDSEGDSLDGNVTMKNNLSENDGFVGSPKNEEKTDEGVDKEVNDKLQENDGFVGEELLQNVTTKEVLSADSGNDGCLEIQKNQDSDTISCIPDEVSDTVANIESEKLVNMEIPTVDSTRNAVEDVTPSNIVDTTDTVAHEEDGVVYLQLEDRVVDTNDSVAHEDILLLSKHVSIDSVERVDTENDEDVDSEGDSLDGNVTMKNNLSENDGFVGSPKNEEKTDEGVDKEVNDKLQENDGFVGEELLQNVTMKEDLSADSGNDGCLEIQKNQDSDTISCIPDEVSEKEINEHLNVNSDIIKVQPTNDSLKINTEIDDKTRTVAEEHELLTQDGLVFETDVQNEVSAGDFQNKFVEYPESTEGESNEEIFTDDSKKENDKFEVDSELPFTAGLQKDIQTEYTSITQMEKLDVENVGSLKINDFEECDSIPEIQEQTYDSSHSLQMDYSNLISHTIPEPNVSPHSLATKFSDMQIDEVRSASQDDFSTSLMVGEEILQNLTMKDDLSADSGNGGCLEFQKNEDSDNISCIPEEASEKEINEHVIVNTNIVNVQATDDYSNINTETDEKTRAVAEEHDLRIQDDLVVQKDNQNEVSAGDFQSNFVELPESAAEFSVTAELERDIQKEDTSDIQMETLDVQNAGCLKIKDFEDFESISEIQEPTIDSSHSHLVDNNNPVSKKLPQLNENVFAMNENVKTIDSPHSLAMESSASASAEIMCHTSMSACEDINLDKGILMNDESSNEDISHLNALEKNSEGSRFSCLLVAGYKLRGLPIHDLSYCFSYFLGSFISGHTSTVAGNCSRRQFSQRAVAATRQIKMLFNIYNAHAKFRTDTHSMEIPFFDGSSPPCVPARIRRRLTESKTSYSTVEEIEAKLRNADLRRQKFYENLSSKARPKHRGPQAADEHNLAQRLEAKLQAAEHKRQSSTLQRYIICGTILKANSQRRAILRQKTSHSLLRTNALHSKYKEHVEASKKKAHARLQVRSVSKSVSQEIERQKLSESLEDKLQRAKRPRAEYLMEKVNLHNNTQKQAEHLSRSLLRCWRKFLKQRTTIDLVKSFHLLNISLSNEKSMPFEHFAYLIETPSTLQTIKALLDRLETRYRVTSGTNMNDINHLLTRVVSPNNRYVKKAESLKTPTKTSVKLSRYQPRVVLSAYMILGYPNIVFSGQGDRETALANSAKKFIQEFELMIDIILNGSSHCTFRSQLEAYDVAWCSYLNSFVIWKVKDVESLENDLVRAACEMEISMMRKYKPQPKANDIALANDVKSLQKQVTEHQKLLGEKIMHLSGEAGMVRLRNALSDTRRHYSKSKEKSSSVEPPVTHIVPSNAGRPDGRSGSVDQSPFPDHDSMSPLEDTGLSVASGSGLEANSDGEMLGMENVFIVNEFLHGRRYGDNDSFNITDENQKVRETMEKAFWDGISDSVQQEKYDHVVVLMKEVRDELCEMSPKTRKQDILEVIDLDILSQLLSSRCLDMKYLGTIMEFALVSLQKLSAIANEDQLKQSHEKFISELAQLCQAGDGSNRSHAIALVKGLRFVLEQIQVLKQNISKARIKILEPLLKGPAGLEYLGKAFAKVYGPPSDALIRLPLTMQWLSSVVPGKDQEWNEHTKALSDLQQHLSSESTALPSTALRTGGHFPSRLQTSTATSLTDIAGVDNGYTECKGEKGDLLVRLGLLKLVNNVNGVTQELPETIKLNFHRLRSVQDQLQKITVIATCILVLRQTLVMEQMISNHYEMENTIVTCSTQLSHILDTVIDAGLEELVVALSKAVEAFDTTNDSTKTQSRRLVMARMLRKSVQAGDPIFVKVSRAMYLAARGVVLGGSGTKGRELAEKALRQVGAAVLTDKLVNFAEEDCGPFLFSGVDNGYTECKGEKGDLLVRLGLLKLVNNVNGVTQELPETIKLNFHRLRSVQDQLQKITVIATCILVLRQTLVMEQMISNHEEMENTIVTCSTQLSHILDTVIDAGLEELVVALSKAIEAFDTTNDSTKTQSRRLVMARMLRKSVQAGDPIFVKVSRAMYLATRGVVLSGSGTKGRELAEKALMQVGAAVLTDKLVNFAEVLGVIARVTKNVHGLWYARLIENMHISNVSRSTIVPPATIQVF</sequence>
<dbReference type="PANTHER" id="PTHR12832:SF11">
    <property type="entry name" value="LD23868P"/>
    <property type="match status" value="1"/>
</dbReference>
<feature type="region of interest" description="Disordered" evidence="3">
    <location>
        <begin position="1709"/>
        <end position="1771"/>
    </location>
</feature>
<proteinExistence type="inferred from homology"/>
<dbReference type="OrthoDB" id="276323at2759"/>
<feature type="compositionally biased region" description="Basic and acidic residues" evidence="3">
    <location>
        <begin position="1709"/>
        <end position="1721"/>
    </location>
</feature>
<name>A0A2U1NVW1_ARTAN</name>
<keyword evidence="2" id="KW-0175">Coiled coil</keyword>
<feature type="compositionally biased region" description="Acidic residues" evidence="3">
    <location>
        <begin position="767"/>
        <end position="779"/>
    </location>
</feature>
<evidence type="ECO:0000313" key="4">
    <source>
        <dbReference type="EMBL" id="PWA77646.1"/>
    </source>
</evidence>
<dbReference type="STRING" id="35608.A0A2U1NVW1"/>
<gene>
    <name evidence="4" type="ORF">CTI12_AA223960</name>
</gene>
<feature type="compositionally biased region" description="Basic and acidic residues" evidence="3">
    <location>
        <begin position="440"/>
        <end position="450"/>
    </location>
</feature>
<evidence type="ECO:0000256" key="2">
    <source>
        <dbReference type="SAM" id="Coils"/>
    </source>
</evidence>
<feature type="compositionally biased region" description="Acidic residues" evidence="3">
    <location>
        <begin position="407"/>
        <end position="418"/>
    </location>
</feature>
<comment type="caution">
    <text evidence="4">The sequence shown here is derived from an EMBL/GenBank/DDBJ whole genome shotgun (WGS) entry which is preliminary data.</text>
</comment>
<protein>
    <submittedName>
        <fullName evidence="4">T-complex protein 11</fullName>
    </submittedName>
</protein>
<comment type="similarity">
    <text evidence="1">Belongs to the TCP11 family.</text>
</comment>
<evidence type="ECO:0000256" key="1">
    <source>
        <dbReference type="ARBA" id="ARBA00010954"/>
    </source>
</evidence>
<organism evidence="4 5">
    <name type="scientific">Artemisia annua</name>
    <name type="common">Sweet wormwood</name>
    <dbReference type="NCBI Taxonomy" id="35608"/>
    <lineage>
        <taxon>Eukaryota</taxon>
        <taxon>Viridiplantae</taxon>
        <taxon>Streptophyta</taxon>
        <taxon>Embryophyta</taxon>
        <taxon>Tracheophyta</taxon>
        <taxon>Spermatophyta</taxon>
        <taxon>Magnoliopsida</taxon>
        <taxon>eudicotyledons</taxon>
        <taxon>Gunneridae</taxon>
        <taxon>Pentapetalae</taxon>
        <taxon>asterids</taxon>
        <taxon>campanulids</taxon>
        <taxon>Asterales</taxon>
        <taxon>Asteraceae</taxon>
        <taxon>Asteroideae</taxon>
        <taxon>Anthemideae</taxon>
        <taxon>Artemisiinae</taxon>
        <taxon>Artemisia</taxon>
    </lineage>
</organism>